<dbReference type="GO" id="GO:0005829">
    <property type="term" value="C:cytosol"/>
    <property type="evidence" value="ECO:0007669"/>
    <property type="project" value="TreeGrafter"/>
</dbReference>
<reference evidence="5 6" key="1">
    <citation type="submission" date="2016-11" db="EMBL/GenBank/DDBJ databases">
        <title>Whole genomes of Flavobacteriaceae.</title>
        <authorList>
            <person name="Stine C."/>
            <person name="Li C."/>
            <person name="Tadesse D."/>
        </authorList>
    </citation>
    <scope>NUCLEOTIDE SEQUENCE [LARGE SCALE GENOMIC DNA]</scope>
    <source>
        <strain evidence="5 6">DSM 24704</strain>
    </source>
</reference>
<dbReference type="Proteomes" id="UP000214684">
    <property type="component" value="Unassembled WGS sequence"/>
</dbReference>
<dbReference type="InterPro" id="IPR037143">
    <property type="entry name" value="4-PPantetheinyl_Trfase_dom_sf"/>
</dbReference>
<dbReference type="RefSeq" id="WP_089480694.1">
    <property type="nucleotide sequence ID" value="NZ_MUGS01000037.1"/>
</dbReference>
<dbReference type="SUPFAM" id="SSF56214">
    <property type="entry name" value="4'-phosphopantetheinyl transferase"/>
    <property type="match status" value="2"/>
</dbReference>
<keyword evidence="2" id="KW-0808">Transferase</keyword>
<evidence type="ECO:0000259" key="3">
    <source>
        <dbReference type="Pfam" id="PF01648"/>
    </source>
</evidence>
<dbReference type="InterPro" id="IPR050559">
    <property type="entry name" value="P-Pant_transferase_sf"/>
</dbReference>
<dbReference type="AlphaFoldDB" id="A0A227P396"/>
<gene>
    <name evidence="5" type="ORF">B0A64_16970</name>
</gene>
<evidence type="ECO:0000259" key="4">
    <source>
        <dbReference type="Pfam" id="PF22624"/>
    </source>
</evidence>
<evidence type="ECO:0000313" key="5">
    <source>
        <dbReference type="EMBL" id="OXG03676.1"/>
    </source>
</evidence>
<evidence type="ECO:0000313" key="6">
    <source>
        <dbReference type="Proteomes" id="UP000214684"/>
    </source>
</evidence>
<dbReference type="Gene3D" id="3.90.470.20">
    <property type="entry name" value="4'-phosphopantetheinyl transferase domain"/>
    <property type="match status" value="2"/>
</dbReference>
<evidence type="ECO:0000256" key="1">
    <source>
        <dbReference type="ARBA" id="ARBA00010990"/>
    </source>
</evidence>
<comment type="caution">
    <text evidence="5">The sequence shown here is derived from an EMBL/GenBank/DDBJ whole genome shotgun (WGS) entry which is preliminary data.</text>
</comment>
<accession>A0A227P396</accession>
<dbReference type="GO" id="GO:0019878">
    <property type="term" value="P:lysine biosynthetic process via aminoadipic acid"/>
    <property type="evidence" value="ECO:0007669"/>
    <property type="project" value="TreeGrafter"/>
</dbReference>
<dbReference type="GO" id="GO:0008897">
    <property type="term" value="F:holo-[acyl-carrier-protein] synthase activity"/>
    <property type="evidence" value="ECO:0007669"/>
    <property type="project" value="InterPro"/>
</dbReference>
<dbReference type="GO" id="GO:0000287">
    <property type="term" value="F:magnesium ion binding"/>
    <property type="evidence" value="ECO:0007669"/>
    <property type="project" value="InterPro"/>
</dbReference>
<dbReference type="PANTHER" id="PTHR12215">
    <property type="entry name" value="PHOSPHOPANTETHEINE TRANSFERASE"/>
    <property type="match status" value="1"/>
</dbReference>
<protein>
    <submittedName>
        <fullName evidence="5">Uncharacterized protein</fullName>
    </submittedName>
</protein>
<organism evidence="5 6">
    <name type="scientific">Flavobacterium araucananum</name>
    <dbReference type="NCBI Taxonomy" id="946678"/>
    <lineage>
        <taxon>Bacteria</taxon>
        <taxon>Pseudomonadati</taxon>
        <taxon>Bacteroidota</taxon>
        <taxon>Flavobacteriia</taxon>
        <taxon>Flavobacteriales</taxon>
        <taxon>Flavobacteriaceae</taxon>
        <taxon>Flavobacterium</taxon>
    </lineage>
</organism>
<keyword evidence="6" id="KW-1185">Reference proteome</keyword>
<dbReference type="EMBL" id="MUGS01000037">
    <property type="protein sequence ID" value="OXG03676.1"/>
    <property type="molecule type" value="Genomic_DNA"/>
</dbReference>
<dbReference type="OrthoDB" id="9808281at2"/>
<name>A0A227P396_9FLAO</name>
<dbReference type="InterPro" id="IPR055066">
    <property type="entry name" value="AASDHPPT_N"/>
</dbReference>
<dbReference type="InterPro" id="IPR008278">
    <property type="entry name" value="4-PPantetheinyl_Trfase_dom"/>
</dbReference>
<dbReference type="Pfam" id="PF01648">
    <property type="entry name" value="ACPS"/>
    <property type="match status" value="1"/>
</dbReference>
<dbReference type="PANTHER" id="PTHR12215:SF10">
    <property type="entry name" value="L-AMINOADIPATE-SEMIALDEHYDE DEHYDROGENASE-PHOSPHOPANTETHEINYL TRANSFERASE"/>
    <property type="match status" value="1"/>
</dbReference>
<feature type="domain" description="4'-phosphopantetheinyl transferase" evidence="3">
    <location>
        <begin position="105"/>
        <end position="204"/>
    </location>
</feature>
<comment type="similarity">
    <text evidence="1">Belongs to the P-Pant transferase superfamily. Gsp/Sfp/HetI/AcpT family.</text>
</comment>
<evidence type="ECO:0000256" key="2">
    <source>
        <dbReference type="ARBA" id="ARBA00022679"/>
    </source>
</evidence>
<proteinExistence type="inferred from homology"/>
<sequence length="240" mass="27966">MKVFAVHIGLTDATIEDLDCLIPFLEKERQKRISNFIRFEDKYRSAVTGLLQYYMLPEHLKNTLDFSGYQYNKYGKPEVSDEFNFEFNLSHSGEWVVGVCSEKKVGIDIEKINYNRKILQSVLSLKEQQTLELLSKPERINTFFNLWVLKEAHVKAMGKGFYIPLNEVSFEINFNNQIIGKNNDVGSWYYKLYAIDSDYKMAICAAEEGIFPEKVSVLTVKDLIMEFHIMNKGLVYNSQY</sequence>
<dbReference type="Pfam" id="PF22624">
    <property type="entry name" value="AASDHPPT_N"/>
    <property type="match status" value="1"/>
</dbReference>
<feature type="domain" description="4'-phosphopantetheinyl transferase N-terminal" evidence="4">
    <location>
        <begin position="16"/>
        <end position="100"/>
    </location>
</feature>